<dbReference type="RefSeq" id="WP_089358424.1">
    <property type="nucleotide sequence ID" value="NZ_FZPD01000008.1"/>
</dbReference>
<sequence length="130" mass="14806">MRTILIKLFSLATLILIVTMKANAQSYVELKEKAQLTCQLTSKELQERRETVITEIKKKIVSKTELEFGYIFFFTNSDACIDMLAEFIKTESKCCNFFSFKLELAPSSQLSLTLSGPEGTKEFIQMELGI</sequence>
<gene>
    <name evidence="1" type="ORF">SAMN05421640_3762</name>
</gene>
<dbReference type="AlphaFoldDB" id="A0A239MCD8"/>
<dbReference type="OrthoDB" id="164217at2"/>
<dbReference type="EMBL" id="FZPD01000008">
    <property type="protein sequence ID" value="SNT39698.1"/>
    <property type="molecule type" value="Genomic_DNA"/>
</dbReference>
<reference evidence="1 2" key="1">
    <citation type="submission" date="2017-06" db="EMBL/GenBank/DDBJ databases">
        <authorList>
            <person name="Kim H.J."/>
            <person name="Triplett B.A."/>
        </authorList>
    </citation>
    <scope>NUCLEOTIDE SEQUENCE [LARGE SCALE GENOMIC DNA]</scope>
    <source>
        <strain evidence="1 2">DSM 19307</strain>
    </source>
</reference>
<name>A0A239MCD8_EKHLU</name>
<organism evidence="1 2">
    <name type="scientific">Ekhidna lutea</name>
    <dbReference type="NCBI Taxonomy" id="447679"/>
    <lineage>
        <taxon>Bacteria</taxon>
        <taxon>Pseudomonadati</taxon>
        <taxon>Bacteroidota</taxon>
        <taxon>Cytophagia</taxon>
        <taxon>Cytophagales</taxon>
        <taxon>Reichenbachiellaceae</taxon>
        <taxon>Ekhidna</taxon>
    </lineage>
</organism>
<evidence type="ECO:0000313" key="1">
    <source>
        <dbReference type="EMBL" id="SNT39698.1"/>
    </source>
</evidence>
<accession>A0A239MCD8</accession>
<evidence type="ECO:0000313" key="2">
    <source>
        <dbReference type="Proteomes" id="UP000198393"/>
    </source>
</evidence>
<proteinExistence type="predicted"/>
<dbReference type="Proteomes" id="UP000198393">
    <property type="component" value="Unassembled WGS sequence"/>
</dbReference>
<keyword evidence="2" id="KW-1185">Reference proteome</keyword>
<protein>
    <submittedName>
        <fullName evidence="1">Uncharacterized protein</fullName>
    </submittedName>
</protein>